<accession>A0ABV9UAA2</accession>
<keyword evidence="2" id="KW-1133">Transmembrane helix</keyword>
<sequence length="425" mass="44262">MDTEPGFPRRSGGPRDTSRDPLQAPVAGVPLQQPPGSSSPTSSGGYPTEPFTSGGYPTVGSPTSTGGHPFVPEAPVQQGYPQQPPLAQQPLVQPPPTRQPTVQAPPAQPPLMQQPPVQPAPAQQAVQPPVAQQTPVQPSVQPLVAQQAPVQPPLAQQPEAFAPEPSFPARGSDELGVRETSGVDVRIASSRSERHRIRREQRGRSGRRKGLLIGAGALVAAAAAAGALLLIPGSDGKEGGADISSAGGDQAPSAQSGTMPRTGTPVTVGTTDGSKYQLAAVDSGAGDGASTQQTTAPSGYGFGYIEYVLSNPTDKKVLLDFPGDVFVKRALVESSARGRCMPQAGTPEDMCTPPTHSDVVRSLRGGRLVAGDGDDKYMPPGSAYLVRATVDVPIQKELKAGDLRLFIWKQLYMNDQTAKEAPLPR</sequence>
<feature type="compositionally biased region" description="Pro residues" evidence="1">
    <location>
        <begin position="106"/>
        <end position="119"/>
    </location>
</feature>
<feature type="region of interest" description="Disordered" evidence="1">
    <location>
        <begin position="238"/>
        <end position="271"/>
    </location>
</feature>
<feature type="compositionally biased region" description="Low complexity" evidence="1">
    <location>
        <begin position="77"/>
        <end position="91"/>
    </location>
</feature>
<keyword evidence="4" id="KW-1185">Reference proteome</keyword>
<comment type="caution">
    <text evidence="3">The sequence shown here is derived from an EMBL/GenBank/DDBJ whole genome shotgun (WGS) entry which is preliminary data.</text>
</comment>
<proteinExistence type="predicted"/>
<reference evidence="4" key="1">
    <citation type="journal article" date="2019" name="Int. J. Syst. Evol. Microbiol.">
        <title>The Global Catalogue of Microorganisms (GCM) 10K type strain sequencing project: providing services to taxonomists for standard genome sequencing and annotation.</title>
        <authorList>
            <consortium name="The Broad Institute Genomics Platform"/>
            <consortium name="The Broad Institute Genome Sequencing Center for Infectious Disease"/>
            <person name="Wu L."/>
            <person name="Ma J."/>
        </authorList>
    </citation>
    <scope>NUCLEOTIDE SEQUENCE [LARGE SCALE GENOMIC DNA]</scope>
    <source>
        <strain evidence="4">KLKA75</strain>
    </source>
</reference>
<evidence type="ECO:0000313" key="4">
    <source>
        <dbReference type="Proteomes" id="UP001595872"/>
    </source>
</evidence>
<dbReference type="EMBL" id="JBHSIT010000016">
    <property type="protein sequence ID" value="MFC4913366.1"/>
    <property type="molecule type" value="Genomic_DNA"/>
</dbReference>
<protein>
    <recommendedName>
        <fullName evidence="5">Serine/threonine protein kinase</fullName>
    </recommendedName>
</protein>
<keyword evidence="2" id="KW-0812">Transmembrane</keyword>
<feature type="compositionally biased region" description="Basic residues" evidence="1">
    <location>
        <begin position="193"/>
        <end position="206"/>
    </location>
</feature>
<name>A0ABV9UAA2_9ACTN</name>
<feature type="compositionally biased region" description="Low complexity" evidence="1">
    <location>
        <begin position="120"/>
        <end position="169"/>
    </location>
</feature>
<feature type="compositionally biased region" description="Low complexity" evidence="1">
    <location>
        <begin position="257"/>
        <end position="271"/>
    </location>
</feature>
<feature type="compositionally biased region" description="Low complexity" evidence="1">
    <location>
        <begin position="34"/>
        <end position="50"/>
    </location>
</feature>
<evidence type="ECO:0000313" key="3">
    <source>
        <dbReference type="EMBL" id="MFC4913366.1"/>
    </source>
</evidence>
<keyword evidence="2" id="KW-0472">Membrane</keyword>
<feature type="transmembrane region" description="Helical" evidence="2">
    <location>
        <begin position="211"/>
        <end position="231"/>
    </location>
</feature>
<dbReference type="RefSeq" id="WP_378264210.1">
    <property type="nucleotide sequence ID" value="NZ_JBHSIT010000016.1"/>
</dbReference>
<dbReference type="Proteomes" id="UP001595872">
    <property type="component" value="Unassembled WGS sequence"/>
</dbReference>
<organism evidence="3 4">
    <name type="scientific">Actinomadura gamaensis</name>
    <dbReference type="NCBI Taxonomy" id="1763541"/>
    <lineage>
        <taxon>Bacteria</taxon>
        <taxon>Bacillati</taxon>
        <taxon>Actinomycetota</taxon>
        <taxon>Actinomycetes</taxon>
        <taxon>Streptosporangiales</taxon>
        <taxon>Thermomonosporaceae</taxon>
        <taxon>Actinomadura</taxon>
    </lineage>
</organism>
<feature type="region of interest" description="Disordered" evidence="1">
    <location>
        <begin position="1"/>
        <end position="206"/>
    </location>
</feature>
<gene>
    <name evidence="3" type="ORF">ACFPCY_39130</name>
</gene>
<evidence type="ECO:0000256" key="1">
    <source>
        <dbReference type="SAM" id="MobiDB-lite"/>
    </source>
</evidence>
<evidence type="ECO:0008006" key="5">
    <source>
        <dbReference type="Google" id="ProtNLM"/>
    </source>
</evidence>
<evidence type="ECO:0000256" key="2">
    <source>
        <dbReference type="SAM" id="Phobius"/>
    </source>
</evidence>